<gene>
    <name evidence="3" type="ORF">SBRY_30620</name>
</gene>
<name>A0A9W4MH14_9ACTN</name>
<evidence type="ECO:0000256" key="1">
    <source>
        <dbReference type="SAM" id="MobiDB-lite"/>
    </source>
</evidence>
<evidence type="ECO:0000256" key="2">
    <source>
        <dbReference type="SAM" id="Phobius"/>
    </source>
</evidence>
<keyword evidence="4" id="KW-1185">Reference proteome</keyword>
<proteinExistence type="predicted"/>
<organism evidence="3 4">
    <name type="scientific">Actinacidiphila bryophytorum</name>
    <dbReference type="NCBI Taxonomy" id="1436133"/>
    <lineage>
        <taxon>Bacteria</taxon>
        <taxon>Bacillati</taxon>
        <taxon>Actinomycetota</taxon>
        <taxon>Actinomycetes</taxon>
        <taxon>Kitasatosporales</taxon>
        <taxon>Streptomycetaceae</taxon>
        <taxon>Actinacidiphila</taxon>
    </lineage>
</organism>
<accession>A0A9W4MH14</accession>
<dbReference type="Proteomes" id="UP001153328">
    <property type="component" value="Unassembled WGS sequence"/>
</dbReference>
<evidence type="ECO:0000313" key="3">
    <source>
        <dbReference type="EMBL" id="CAG7642203.1"/>
    </source>
</evidence>
<reference evidence="3" key="1">
    <citation type="submission" date="2021-06" db="EMBL/GenBank/DDBJ databases">
        <authorList>
            <person name="Arsene-Ploetze F."/>
        </authorList>
    </citation>
    <scope>NUCLEOTIDE SEQUENCE</scope>
    <source>
        <strain evidence="3">SBRY1</strain>
    </source>
</reference>
<feature type="transmembrane region" description="Helical" evidence="2">
    <location>
        <begin position="106"/>
        <end position="127"/>
    </location>
</feature>
<keyword evidence="2" id="KW-1133">Transmembrane helix</keyword>
<comment type="caution">
    <text evidence="3">The sequence shown here is derived from an EMBL/GenBank/DDBJ whole genome shotgun (WGS) entry which is preliminary data.</text>
</comment>
<dbReference type="AlphaFoldDB" id="A0A9W4MH14"/>
<feature type="compositionally biased region" description="Low complexity" evidence="1">
    <location>
        <begin position="1"/>
        <end position="24"/>
    </location>
</feature>
<evidence type="ECO:0000313" key="4">
    <source>
        <dbReference type="Proteomes" id="UP001153328"/>
    </source>
</evidence>
<feature type="transmembrane region" description="Helical" evidence="2">
    <location>
        <begin position="76"/>
        <end position="94"/>
    </location>
</feature>
<keyword evidence="2" id="KW-0472">Membrane</keyword>
<dbReference type="RefSeq" id="WP_240165036.1">
    <property type="nucleotide sequence ID" value="NZ_CAJVAX010000017.1"/>
</dbReference>
<feature type="transmembrane region" description="Helical" evidence="2">
    <location>
        <begin position="50"/>
        <end position="70"/>
    </location>
</feature>
<protein>
    <submittedName>
        <fullName evidence="3">Uncharacterized protein</fullName>
    </submittedName>
</protein>
<dbReference type="EMBL" id="CAJVAX010000017">
    <property type="protein sequence ID" value="CAG7642203.1"/>
    <property type="molecule type" value="Genomic_DNA"/>
</dbReference>
<keyword evidence="2" id="KW-0812">Transmembrane</keyword>
<feature type="region of interest" description="Disordered" evidence="1">
    <location>
        <begin position="1"/>
        <end position="35"/>
    </location>
</feature>
<sequence>MDTTPHSTPDSTPHSTPGSTPDGTQNSTAAPALRRSPGAREALAAAKSGITLYGALACAALVAVAALAGAGQTVNTFMWVRAVLLPVVALLLHRMTAAASRGARRAFDRVSTLTAVMPVAIIGVDLIPGICPLWYAAAQTVCMLPVVRVAFLTRGPALRAAFPKSSTPA</sequence>